<dbReference type="InterPro" id="IPR051479">
    <property type="entry name" value="PorB-like"/>
</dbReference>
<name>T1B2X4_9ZZZZ</name>
<organism evidence="3">
    <name type="scientific">mine drainage metagenome</name>
    <dbReference type="NCBI Taxonomy" id="410659"/>
    <lineage>
        <taxon>unclassified sequences</taxon>
        <taxon>metagenomes</taxon>
        <taxon>ecological metagenomes</taxon>
    </lineage>
</organism>
<accession>T1B2X4</accession>
<dbReference type="AlphaFoldDB" id="T1B2X4"/>
<dbReference type="GO" id="GO:0030976">
    <property type="term" value="F:thiamine pyrophosphate binding"/>
    <property type="evidence" value="ECO:0007669"/>
    <property type="project" value="InterPro"/>
</dbReference>
<keyword evidence="1" id="KW-0560">Oxidoreductase</keyword>
<evidence type="ECO:0000313" key="3">
    <source>
        <dbReference type="EMBL" id="EQD48705.1"/>
    </source>
</evidence>
<gene>
    <name evidence="3" type="ORF">B1B_11951</name>
</gene>
<dbReference type="EMBL" id="AUZY01007795">
    <property type="protein sequence ID" value="EQD48705.1"/>
    <property type="molecule type" value="Genomic_DNA"/>
</dbReference>
<sequence length="130" mass="13301">MAKLTLPDTERMYAGHAACPGCGPALAMRLLLKGLGPSTVVSIPACCWTVIATPYPTTALGVALLDNPIESTGASISGLRAAADALGLRGVQVVGFAGDGGTADIGLQSLSGMLERRTNAIYVMYDNEGY</sequence>
<dbReference type="Gene3D" id="3.40.50.970">
    <property type="match status" value="2"/>
</dbReference>
<comment type="caution">
    <text evidence="3">The sequence shown here is derived from an EMBL/GenBank/DDBJ whole genome shotgun (WGS) entry which is preliminary data.</text>
</comment>
<proteinExistence type="predicted"/>
<dbReference type="InterPro" id="IPR029061">
    <property type="entry name" value="THDP-binding"/>
</dbReference>
<reference evidence="3" key="2">
    <citation type="journal article" date="2014" name="ISME J.">
        <title>Microbial stratification in low pH oxic and suboxic macroscopic growths along an acid mine drainage.</title>
        <authorList>
            <person name="Mendez-Garcia C."/>
            <person name="Mesa V."/>
            <person name="Sprenger R.R."/>
            <person name="Richter M."/>
            <person name="Diez M.S."/>
            <person name="Solano J."/>
            <person name="Bargiela R."/>
            <person name="Golyshina O.V."/>
            <person name="Manteca A."/>
            <person name="Ramos J.L."/>
            <person name="Gallego J.R."/>
            <person name="Llorente I."/>
            <person name="Martins Dos Santos V.A."/>
            <person name="Jensen O.N."/>
            <person name="Pelaez A.I."/>
            <person name="Sanchez J."/>
            <person name="Ferrer M."/>
        </authorList>
    </citation>
    <scope>NUCLEOTIDE SEQUENCE</scope>
</reference>
<dbReference type="PANTHER" id="PTHR42897:SF2">
    <property type="entry name" value="PYRUVATE SYNTHASE SUBUNIT PORB"/>
    <property type="match status" value="1"/>
</dbReference>
<protein>
    <submittedName>
        <fullName evidence="3">Thiamine pyrophosphate enzyme</fullName>
    </submittedName>
</protein>
<feature type="domain" description="Thiamine pyrophosphate enzyme TPP-binding" evidence="2">
    <location>
        <begin position="81"/>
        <end position="130"/>
    </location>
</feature>
<feature type="non-terminal residue" evidence="3">
    <location>
        <position position="130"/>
    </location>
</feature>
<reference evidence="3" key="1">
    <citation type="submission" date="2013-08" db="EMBL/GenBank/DDBJ databases">
        <authorList>
            <person name="Mendez C."/>
            <person name="Richter M."/>
            <person name="Ferrer M."/>
            <person name="Sanchez J."/>
        </authorList>
    </citation>
    <scope>NUCLEOTIDE SEQUENCE</scope>
</reference>
<evidence type="ECO:0000256" key="1">
    <source>
        <dbReference type="ARBA" id="ARBA00023002"/>
    </source>
</evidence>
<dbReference type="PANTHER" id="PTHR42897">
    <property type="entry name" value="PYRUVATE SYNTHASE SUBUNIT PORB"/>
    <property type="match status" value="1"/>
</dbReference>
<evidence type="ECO:0000259" key="2">
    <source>
        <dbReference type="Pfam" id="PF02775"/>
    </source>
</evidence>
<dbReference type="GO" id="GO:0016491">
    <property type="term" value="F:oxidoreductase activity"/>
    <property type="evidence" value="ECO:0007669"/>
    <property type="project" value="UniProtKB-KW"/>
</dbReference>
<dbReference type="Pfam" id="PF02775">
    <property type="entry name" value="TPP_enzyme_C"/>
    <property type="match status" value="1"/>
</dbReference>
<dbReference type="InterPro" id="IPR011766">
    <property type="entry name" value="TPP_enzyme_TPP-bd"/>
</dbReference>
<dbReference type="SUPFAM" id="SSF52518">
    <property type="entry name" value="Thiamin diphosphate-binding fold (THDP-binding)"/>
    <property type="match status" value="1"/>
</dbReference>